<proteinExistence type="predicted"/>
<keyword evidence="2" id="KW-1185">Reference proteome</keyword>
<dbReference type="Proteomes" id="UP000681317">
    <property type="component" value="Chromosome"/>
</dbReference>
<reference evidence="1 2" key="1">
    <citation type="submission" date="2021-03" db="EMBL/GenBank/DDBJ databases">
        <title>Complete Genome Sequences of Two Lysobacter Strains Isolated from Sea Water (Lysobacter caseinilyticus) and Soil (Lysobacter helvus) in South Korea.</title>
        <authorList>
            <person name="Watanabe Y."/>
            <person name="Arakawa K."/>
        </authorList>
    </citation>
    <scope>NUCLEOTIDE SEQUENCE [LARGE SCALE GENOMIC DNA]</scope>
    <source>
        <strain evidence="1 2">KVB24</strain>
    </source>
</reference>
<evidence type="ECO:0000313" key="1">
    <source>
        <dbReference type="EMBL" id="BCT93261.1"/>
    </source>
</evidence>
<accession>A0ABN6FXH8</accession>
<organism evidence="1 2">
    <name type="scientific">Noviluteimonas caseinilytica</name>
    <dbReference type="NCBI Taxonomy" id="2675101"/>
    <lineage>
        <taxon>Bacteria</taxon>
        <taxon>Pseudomonadati</taxon>
        <taxon>Pseudomonadota</taxon>
        <taxon>Gammaproteobacteria</taxon>
        <taxon>Lysobacterales</taxon>
        <taxon>Lysobacteraceae</taxon>
        <taxon>Noviluteimonas</taxon>
    </lineage>
</organism>
<name>A0ABN6FXH8_9GAMM</name>
<dbReference type="EMBL" id="AP024545">
    <property type="protein sequence ID" value="BCT93261.1"/>
    <property type="molecule type" value="Genomic_DNA"/>
</dbReference>
<sequence>MHVYAIKADLIHLGMKEGEVREALGPPYLVQLAGACMVYRWQDAYLEADANEWLRIRLKRVRGQSLAQAVVDQVEGRCNGIAIAMP</sequence>
<dbReference type="RefSeq" id="WP_213434196.1">
    <property type="nucleotide sequence ID" value="NZ_AP024545.1"/>
</dbReference>
<gene>
    <name evidence="1" type="ORF">LYSCAS_22850</name>
</gene>
<evidence type="ECO:0000313" key="2">
    <source>
        <dbReference type="Proteomes" id="UP000681317"/>
    </source>
</evidence>
<protein>
    <submittedName>
        <fullName evidence="1">Uncharacterized protein</fullName>
    </submittedName>
</protein>